<organism evidence="7 8">
    <name type="scientific">Podospora australis</name>
    <dbReference type="NCBI Taxonomy" id="1536484"/>
    <lineage>
        <taxon>Eukaryota</taxon>
        <taxon>Fungi</taxon>
        <taxon>Dikarya</taxon>
        <taxon>Ascomycota</taxon>
        <taxon>Pezizomycotina</taxon>
        <taxon>Sordariomycetes</taxon>
        <taxon>Sordariomycetidae</taxon>
        <taxon>Sordariales</taxon>
        <taxon>Podosporaceae</taxon>
        <taxon>Podospora</taxon>
    </lineage>
</organism>
<feature type="compositionally biased region" description="Pro residues" evidence="5">
    <location>
        <begin position="893"/>
        <end position="904"/>
    </location>
</feature>
<comment type="similarity">
    <text evidence="1">Belongs to the peptidase C48 family.</text>
</comment>
<evidence type="ECO:0000256" key="5">
    <source>
        <dbReference type="SAM" id="MobiDB-lite"/>
    </source>
</evidence>
<dbReference type="PANTHER" id="PTHR15073:SF1">
    <property type="entry name" value="RETICULOCYTE-BINDING PROTEIN HOMOLOG 2A"/>
    <property type="match status" value="1"/>
</dbReference>
<feature type="compositionally biased region" description="Basic and acidic residues" evidence="5">
    <location>
        <begin position="146"/>
        <end position="158"/>
    </location>
</feature>
<dbReference type="AlphaFoldDB" id="A0AAN6X2H7"/>
<feature type="compositionally biased region" description="Low complexity" evidence="5">
    <location>
        <begin position="661"/>
        <end position="672"/>
    </location>
</feature>
<feature type="region of interest" description="Disordered" evidence="5">
    <location>
        <begin position="105"/>
        <end position="176"/>
    </location>
</feature>
<dbReference type="InterPro" id="IPR003653">
    <property type="entry name" value="Peptidase_C48_C"/>
</dbReference>
<feature type="compositionally biased region" description="Low complexity" evidence="5">
    <location>
        <begin position="26"/>
        <end position="46"/>
    </location>
</feature>
<feature type="compositionally biased region" description="Basic residues" evidence="5">
    <location>
        <begin position="162"/>
        <end position="174"/>
    </location>
</feature>
<evidence type="ECO:0000313" key="8">
    <source>
        <dbReference type="Proteomes" id="UP001302126"/>
    </source>
</evidence>
<dbReference type="EMBL" id="MU864367">
    <property type="protein sequence ID" value="KAK4190287.1"/>
    <property type="molecule type" value="Genomic_DNA"/>
</dbReference>
<keyword evidence="8" id="KW-1185">Reference proteome</keyword>
<evidence type="ECO:0000256" key="4">
    <source>
        <dbReference type="ARBA" id="ARBA00023054"/>
    </source>
</evidence>
<accession>A0AAN6X2H7</accession>
<feature type="compositionally biased region" description="Basic and acidic residues" evidence="5">
    <location>
        <begin position="835"/>
        <end position="855"/>
    </location>
</feature>
<evidence type="ECO:0000259" key="6">
    <source>
        <dbReference type="PROSITE" id="PS50600"/>
    </source>
</evidence>
<dbReference type="GO" id="GO:0000226">
    <property type="term" value="P:microtubule cytoskeleton organization"/>
    <property type="evidence" value="ECO:0007669"/>
    <property type="project" value="TreeGrafter"/>
</dbReference>
<evidence type="ECO:0000256" key="2">
    <source>
        <dbReference type="ARBA" id="ARBA00022670"/>
    </source>
</evidence>
<evidence type="ECO:0000256" key="1">
    <source>
        <dbReference type="ARBA" id="ARBA00005234"/>
    </source>
</evidence>
<dbReference type="InterPro" id="IPR051483">
    <property type="entry name" value="MAP7_domain-containing"/>
</dbReference>
<feature type="region of interest" description="Disordered" evidence="5">
    <location>
        <begin position="765"/>
        <end position="904"/>
    </location>
</feature>
<dbReference type="Gene3D" id="3.40.395.10">
    <property type="entry name" value="Adenoviral Proteinase, Chain A"/>
    <property type="match status" value="1"/>
</dbReference>
<feature type="domain" description="Ubiquitin-like protease family profile" evidence="6">
    <location>
        <begin position="1023"/>
        <end position="1193"/>
    </location>
</feature>
<feature type="compositionally biased region" description="Polar residues" evidence="5">
    <location>
        <begin position="1"/>
        <end position="14"/>
    </location>
</feature>
<feature type="compositionally biased region" description="Basic and acidic residues" evidence="5">
    <location>
        <begin position="940"/>
        <end position="979"/>
    </location>
</feature>
<feature type="region of interest" description="Disordered" evidence="5">
    <location>
        <begin position="1"/>
        <end position="60"/>
    </location>
</feature>
<comment type="caution">
    <text evidence="7">The sequence shown here is derived from an EMBL/GenBank/DDBJ whole genome shotgun (WGS) entry which is preliminary data.</text>
</comment>
<dbReference type="GO" id="GO:0015630">
    <property type="term" value="C:microtubule cytoskeleton"/>
    <property type="evidence" value="ECO:0007669"/>
    <property type="project" value="TreeGrafter"/>
</dbReference>
<protein>
    <submittedName>
        <fullName evidence="7">Ubiquitin-like-specific protease 1</fullName>
    </submittedName>
</protein>
<feature type="region of interest" description="Disordered" evidence="5">
    <location>
        <begin position="661"/>
        <end position="680"/>
    </location>
</feature>
<evidence type="ECO:0000313" key="7">
    <source>
        <dbReference type="EMBL" id="KAK4190287.1"/>
    </source>
</evidence>
<dbReference type="GO" id="GO:0019783">
    <property type="term" value="F:ubiquitin-like protein peptidase activity"/>
    <property type="evidence" value="ECO:0007669"/>
    <property type="project" value="UniProtKB-ARBA"/>
</dbReference>
<dbReference type="GO" id="GO:0006508">
    <property type="term" value="P:proteolysis"/>
    <property type="evidence" value="ECO:0007669"/>
    <property type="project" value="UniProtKB-KW"/>
</dbReference>
<feature type="region of interest" description="Disordered" evidence="5">
    <location>
        <begin position="333"/>
        <end position="354"/>
    </location>
</feature>
<gene>
    <name evidence="7" type="ORF">QBC35DRAFT_513416</name>
</gene>
<feature type="compositionally biased region" description="Basic and acidic residues" evidence="5">
    <location>
        <begin position="209"/>
        <end position="223"/>
    </location>
</feature>
<reference evidence="7" key="1">
    <citation type="journal article" date="2023" name="Mol. Phylogenet. Evol.">
        <title>Genome-scale phylogeny and comparative genomics of the fungal order Sordariales.</title>
        <authorList>
            <person name="Hensen N."/>
            <person name="Bonometti L."/>
            <person name="Westerberg I."/>
            <person name="Brannstrom I.O."/>
            <person name="Guillou S."/>
            <person name="Cros-Aarteil S."/>
            <person name="Calhoun S."/>
            <person name="Haridas S."/>
            <person name="Kuo A."/>
            <person name="Mondo S."/>
            <person name="Pangilinan J."/>
            <person name="Riley R."/>
            <person name="LaButti K."/>
            <person name="Andreopoulos B."/>
            <person name="Lipzen A."/>
            <person name="Chen C."/>
            <person name="Yan M."/>
            <person name="Daum C."/>
            <person name="Ng V."/>
            <person name="Clum A."/>
            <person name="Steindorff A."/>
            <person name="Ohm R.A."/>
            <person name="Martin F."/>
            <person name="Silar P."/>
            <person name="Natvig D.O."/>
            <person name="Lalanne C."/>
            <person name="Gautier V."/>
            <person name="Ament-Velasquez S.L."/>
            <person name="Kruys A."/>
            <person name="Hutchinson M.I."/>
            <person name="Powell A.J."/>
            <person name="Barry K."/>
            <person name="Miller A.N."/>
            <person name="Grigoriev I.V."/>
            <person name="Debuchy R."/>
            <person name="Gladieux P."/>
            <person name="Hiltunen Thoren M."/>
            <person name="Johannesson H."/>
        </authorList>
    </citation>
    <scope>NUCLEOTIDE SEQUENCE</scope>
    <source>
        <strain evidence="7">PSN309</strain>
    </source>
</reference>
<dbReference type="SUPFAM" id="SSF54001">
    <property type="entry name" value="Cysteine proteinases"/>
    <property type="match status" value="1"/>
</dbReference>
<reference evidence="7" key="2">
    <citation type="submission" date="2023-05" db="EMBL/GenBank/DDBJ databases">
        <authorList>
            <consortium name="Lawrence Berkeley National Laboratory"/>
            <person name="Steindorff A."/>
            <person name="Hensen N."/>
            <person name="Bonometti L."/>
            <person name="Westerberg I."/>
            <person name="Brannstrom I.O."/>
            <person name="Guillou S."/>
            <person name="Cros-Aarteil S."/>
            <person name="Calhoun S."/>
            <person name="Haridas S."/>
            <person name="Kuo A."/>
            <person name="Mondo S."/>
            <person name="Pangilinan J."/>
            <person name="Riley R."/>
            <person name="Labutti K."/>
            <person name="Andreopoulos B."/>
            <person name="Lipzen A."/>
            <person name="Chen C."/>
            <person name="Yanf M."/>
            <person name="Daum C."/>
            <person name="Ng V."/>
            <person name="Clum A."/>
            <person name="Ohm R."/>
            <person name="Martin F."/>
            <person name="Silar P."/>
            <person name="Natvig D."/>
            <person name="Lalanne C."/>
            <person name="Gautier V."/>
            <person name="Ament-Velasquez S.L."/>
            <person name="Kruys A."/>
            <person name="Hutchinson M.I."/>
            <person name="Powell A.J."/>
            <person name="Barry K."/>
            <person name="Miller A.N."/>
            <person name="Grigoriev I.V."/>
            <person name="Debuchy R."/>
            <person name="Gladieux P."/>
            <person name="Thoren M.H."/>
            <person name="Johannesson H."/>
        </authorList>
    </citation>
    <scope>NUCLEOTIDE SEQUENCE</scope>
    <source>
        <strain evidence="7">PSN309</strain>
    </source>
</reference>
<sequence length="1245" mass="140135">MPSKASTPRTTRNSRGLRGLRGLRGPRGTPYPVASARAAVDSSAPATGSRRLSSRSAGFTPAVLARAVPTPAIVTPEVATPEFSAPAATSPAVFSPAVFTPATPTPATAATPAQRRIFPPPFALTPAHRDSSSPRQNNNDNSSPLEHPRVSFLREESPLRLPPKRNPPKLKSRRPPGFLIARFDNTPVRHQYQSPVHTPPSPPSPPSSPREDSEFRERRAQEGEEEFARGLYISIRNDHLRRDCWCGPPLIYNSRDEAEEGAGHLRFYVTGPDQNSLRVIQKKNDPLWHCICGQKYKNSLNENGKRPAQDTELDLITQNEGCAQGGVIERTFTATSGTTKQEDRETTTPSSSPRSMWAQARSFVGCVVASMRSPFASPFVDLYAKVCNTIHDYVYDILDTRRASHRDGTIVVKRLKREIATPPPEDLGNTDEYNGLVWVDDPTKRIGLAHLTRLVHDFRDQVETLNTGNIICALTIQDIQEQIEPGQNLGTSIAIHQYYEHLYGPMTAEDAEHDRAERLLTTVKKYHRCLNMGIEFILDMYNPKLFAEIKNGHPGGPPRRLALGNPEFRLGGKTVGEFLCFLCSLVKVLPTMDKETIETLSKVIVDADAVHKREMVPSFVEIESGLHEEMPGCFPQERQSLMEEIPIDELSIEPLYDYKYPSPESSDSESGPGRPGRYKLVHQPKGILKPSKKWTEPAAPPIVPTPEKQRRLIFEYPVAKFIPPRHIPSRVMTPAEARQIVEAKRKAEILRDPYSIAVYEQAKIASRRDHGQEDEKFPLPGPRRMEEQQRRDEQERELRLERERNDEQRRLNDQRRRQAQRDRAAQRQRVLAEQQEEKREREARQERERQARLQREVVVISSPPSAPQPEVITISPPPLPTSTGPQPEVIVISPPPFPRSSAPHDPPVVVPVPVGHEVETFKPSIAAQQQIDLSRQQEQLQREEEERRRREAEQQREEEERRRRAEEERKEEERRARELDRAGLRRSVKPIIVPLSAAWDARVDGLHNGPAHEPLATIPDGTGLTRSEFVKKLLPADWLNDNLIIGSLSYAGMAANEALGGTKENPKVVTFNTWLWERIVKNQDCTRVIGRMAGLNKDNFWGVETILIPINHAYHWTLAVIRPAQKTYGHIDSIPGGSDPKHLATAKKALGVFHKVTGIPFDEQAWKAVEYEVPRQRNGYDCGVFVITNALCLALGISPMKAYSSDQLKLQRRRLAAMLLNGGFTGDFALDDWVRIGGKSGYPEV</sequence>
<feature type="compositionally biased region" description="Basic and acidic residues" evidence="5">
    <location>
        <begin position="766"/>
        <end position="825"/>
    </location>
</feature>
<keyword evidence="4" id="KW-0175">Coiled coil</keyword>
<keyword evidence="2 7" id="KW-0645">Protease</keyword>
<proteinExistence type="inferred from homology"/>
<dbReference type="GO" id="GO:0008234">
    <property type="term" value="F:cysteine-type peptidase activity"/>
    <property type="evidence" value="ECO:0007669"/>
    <property type="project" value="InterPro"/>
</dbReference>
<feature type="region of interest" description="Disordered" evidence="5">
    <location>
        <begin position="923"/>
        <end position="979"/>
    </location>
</feature>
<keyword evidence="3" id="KW-0378">Hydrolase</keyword>
<dbReference type="PROSITE" id="PS50600">
    <property type="entry name" value="ULP_PROTEASE"/>
    <property type="match status" value="1"/>
</dbReference>
<dbReference type="PANTHER" id="PTHR15073">
    <property type="entry name" value="MICROTUBULE-ASSOCIATED PROTEIN"/>
    <property type="match status" value="1"/>
</dbReference>
<dbReference type="Pfam" id="PF02902">
    <property type="entry name" value="Peptidase_C48"/>
    <property type="match status" value="1"/>
</dbReference>
<name>A0AAN6X2H7_9PEZI</name>
<feature type="compositionally biased region" description="Pro residues" evidence="5">
    <location>
        <begin position="197"/>
        <end position="208"/>
    </location>
</feature>
<evidence type="ECO:0000256" key="3">
    <source>
        <dbReference type="ARBA" id="ARBA00022801"/>
    </source>
</evidence>
<feature type="compositionally biased region" description="Polar residues" evidence="5">
    <location>
        <begin position="133"/>
        <end position="144"/>
    </location>
</feature>
<dbReference type="InterPro" id="IPR038765">
    <property type="entry name" value="Papain-like_cys_pep_sf"/>
</dbReference>
<feature type="region of interest" description="Disordered" evidence="5">
    <location>
        <begin position="190"/>
        <end position="223"/>
    </location>
</feature>
<dbReference type="Proteomes" id="UP001302126">
    <property type="component" value="Unassembled WGS sequence"/>
</dbReference>